<feature type="region of interest" description="Disordered" evidence="1">
    <location>
        <begin position="184"/>
        <end position="204"/>
    </location>
</feature>
<evidence type="ECO:0000313" key="6">
    <source>
        <dbReference type="Proteomes" id="UP000693970"/>
    </source>
</evidence>
<reference evidence="3" key="2">
    <citation type="submission" date="2021-04" db="EMBL/GenBank/DDBJ databases">
        <authorList>
            <person name="Podell S."/>
        </authorList>
    </citation>
    <scope>NUCLEOTIDE SEQUENCE</scope>
    <source>
        <strain evidence="3">Hildebrandi</strain>
    </source>
</reference>
<name>A0A9K3K9C1_9STRA</name>
<keyword evidence="6" id="KW-1185">Reference proteome</keyword>
<protein>
    <submittedName>
        <fullName evidence="3">Uncharacterized protein</fullName>
    </submittedName>
</protein>
<dbReference type="EMBL" id="JAGRRH010000007">
    <property type="protein sequence ID" value="KAG7367757.1"/>
    <property type="molecule type" value="Genomic_DNA"/>
</dbReference>
<evidence type="ECO:0000313" key="4">
    <source>
        <dbReference type="EMBL" id="KAG7339860.1"/>
    </source>
</evidence>
<evidence type="ECO:0000313" key="3">
    <source>
        <dbReference type="EMBL" id="KAG7339016.1"/>
    </source>
</evidence>
<gene>
    <name evidence="4" type="ORF">IV203_024910</name>
    <name evidence="2" type="ORF">IV203_025025</name>
    <name evidence="3" type="ORF">IV203_028353</name>
    <name evidence="5" type="ORF">IV203_030428</name>
</gene>
<accession>A0A9K3K9C1</accession>
<evidence type="ECO:0000313" key="2">
    <source>
        <dbReference type="EMBL" id="KAG7336554.1"/>
    </source>
</evidence>
<proteinExistence type="predicted"/>
<dbReference type="EMBL" id="JAGRRH010000118">
    <property type="protein sequence ID" value="KAG7336554.1"/>
    <property type="molecule type" value="Genomic_DNA"/>
</dbReference>
<comment type="caution">
    <text evidence="3">The sequence shown here is derived from an EMBL/GenBank/DDBJ whole genome shotgun (WGS) entry which is preliminary data.</text>
</comment>
<reference evidence="3" key="1">
    <citation type="journal article" date="2021" name="Sci. Rep.">
        <title>Diploid genomic architecture of Nitzschia inconspicua, an elite biomass production diatom.</title>
        <authorList>
            <person name="Oliver A."/>
            <person name="Podell S."/>
            <person name="Pinowska A."/>
            <person name="Traller J.C."/>
            <person name="Smith S.R."/>
            <person name="McClure R."/>
            <person name="Beliaev A."/>
            <person name="Bohutskyi P."/>
            <person name="Hill E.A."/>
            <person name="Rabines A."/>
            <person name="Zheng H."/>
            <person name="Allen L.Z."/>
            <person name="Kuo A."/>
            <person name="Grigoriev I.V."/>
            <person name="Allen A.E."/>
            <person name="Hazlebeck D."/>
            <person name="Allen E.E."/>
        </authorList>
    </citation>
    <scope>NUCLEOTIDE SEQUENCE</scope>
    <source>
        <strain evidence="3">Hildebrandi</strain>
    </source>
</reference>
<evidence type="ECO:0000256" key="1">
    <source>
        <dbReference type="SAM" id="MobiDB-lite"/>
    </source>
</evidence>
<sequence>MARKAKPFTWVQSCQAPSIATKRYIRYPPLPEGQAIRYSISEVLRDDAEFSGGCHAIRWFPVGSVSQDIWPFESRLLQRAGAILERLQRFDPAHLSVSTLADAARVFVDDMLDVTFSNPNYRTPSYLLERSYNKDTENVRPEIKFEQDLHKIAPPELHAQLLSAFHCYLNASIAASISPMNNQIRPPSNPTPTTSPQHVGGGVRGRVTRETNSTPLSIPTVTSAIYLADVSSRDIRGVFVLSGGALRFRYN</sequence>
<dbReference type="Proteomes" id="UP000693970">
    <property type="component" value="Unassembled WGS sequence"/>
</dbReference>
<dbReference type="EMBL" id="JAGRRH010000043">
    <property type="protein sequence ID" value="KAG7339016.1"/>
    <property type="molecule type" value="Genomic_DNA"/>
</dbReference>
<evidence type="ECO:0000313" key="5">
    <source>
        <dbReference type="EMBL" id="KAG7367757.1"/>
    </source>
</evidence>
<organism evidence="3 6">
    <name type="scientific">Nitzschia inconspicua</name>
    <dbReference type="NCBI Taxonomy" id="303405"/>
    <lineage>
        <taxon>Eukaryota</taxon>
        <taxon>Sar</taxon>
        <taxon>Stramenopiles</taxon>
        <taxon>Ochrophyta</taxon>
        <taxon>Bacillariophyta</taxon>
        <taxon>Bacillariophyceae</taxon>
        <taxon>Bacillariophycidae</taxon>
        <taxon>Bacillariales</taxon>
        <taxon>Bacillariaceae</taxon>
        <taxon>Nitzschia</taxon>
    </lineage>
</organism>
<dbReference type="EMBL" id="JAGRRH010000029">
    <property type="protein sequence ID" value="KAG7339860.1"/>
    <property type="molecule type" value="Genomic_DNA"/>
</dbReference>
<dbReference type="OrthoDB" id="78751at2759"/>
<dbReference type="AlphaFoldDB" id="A0A9K3K9C1"/>